<dbReference type="PANTHER" id="PTHR13989:SF16">
    <property type="entry name" value="REPLICATION PROTEIN A2"/>
    <property type="match status" value="1"/>
</dbReference>
<dbReference type="Gene3D" id="1.10.10.10">
    <property type="entry name" value="Winged helix-like DNA-binding domain superfamily/Winged helix DNA-binding domain"/>
    <property type="match status" value="1"/>
</dbReference>
<dbReference type="OrthoDB" id="25571at2759"/>
<dbReference type="CDD" id="cd04478">
    <property type="entry name" value="RPA2_DBD_D"/>
    <property type="match status" value="1"/>
</dbReference>
<keyword evidence="4" id="KW-0238">DNA-binding</keyword>
<keyword evidence="5" id="KW-0539">Nucleus</keyword>
<evidence type="ECO:0000256" key="3">
    <source>
        <dbReference type="ARBA" id="ARBA00022705"/>
    </source>
</evidence>
<dbReference type="GO" id="GO:0000724">
    <property type="term" value="P:double-strand break repair via homologous recombination"/>
    <property type="evidence" value="ECO:0007669"/>
    <property type="project" value="TreeGrafter"/>
</dbReference>
<keyword evidence="9" id="KW-1185">Reference proteome</keyword>
<organism evidence="8 9">
    <name type="scientific">Triparma strigata</name>
    <dbReference type="NCBI Taxonomy" id="1606541"/>
    <lineage>
        <taxon>Eukaryota</taxon>
        <taxon>Sar</taxon>
        <taxon>Stramenopiles</taxon>
        <taxon>Ochrophyta</taxon>
        <taxon>Bolidophyceae</taxon>
        <taxon>Parmales</taxon>
        <taxon>Triparmaceae</taxon>
        <taxon>Triparma</taxon>
    </lineage>
</organism>
<comment type="caution">
    <text evidence="8">The sequence shown here is derived from an EMBL/GenBank/DDBJ whole genome shotgun (WGS) entry which is preliminary data.</text>
</comment>
<gene>
    <name evidence="8" type="ORF">TrST_g14323</name>
</gene>
<comment type="subcellular location">
    <subcellularLocation>
        <location evidence="1">Nucleus</location>
    </subcellularLocation>
</comment>
<dbReference type="GO" id="GO:0000781">
    <property type="term" value="C:chromosome, telomeric region"/>
    <property type="evidence" value="ECO:0007669"/>
    <property type="project" value="TreeGrafter"/>
</dbReference>
<dbReference type="InterPro" id="IPR040260">
    <property type="entry name" value="RFA2-like"/>
</dbReference>
<evidence type="ECO:0000256" key="4">
    <source>
        <dbReference type="ARBA" id="ARBA00023125"/>
    </source>
</evidence>
<evidence type="ECO:0000313" key="8">
    <source>
        <dbReference type="EMBL" id="GMH59381.1"/>
    </source>
</evidence>
<comment type="similarity">
    <text evidence="2">Belongs to the replication factor A protein 2 family.</text>
</comment>
<sequence length="274" mass="29424">MSYGGYEFNADTTSYGGADPMQTSPNPASSSDKKPRKPTSDQFLLPCTIKQCLKAASADGQLLVDGQDPHQIKLVACVKSKEEGETANTYELEDGTGLIEVKEWINSTSDGDHARARRALIQPNCYVRVVGKLSQFGGKVNVTAWHTKLVASPNEVTHHFLDAIWCHENATRGLINGSVKSEINGISTGVGFGPQSSGVALMDTSTGGGDKKHVQDYIQQFSEETEQGVALRDIVEALGGKGVSESAIRNAIQGLSSDGMIYSTIDEETFKYAM</sequence>
<evidence type="ECO:0000313" key="9">
    <source>
        <dbReference type="Proteomes" id="UP001165085"/>
    </source>
</evidence>
<feature type="region of interest" description="Disordered" evidence="6">
    <location>
        <begin position="1"/>
        <end position="40"/>
    </location>
</feature>
<dbReference type="GO" id="GO:0035861">
    <property type="term" value="C:site of double-strand break"/>
    <property type="evidence" value="ECO:0007669"/>
    <property type="project" value="TreeGrafter"/>
</dbReference>
<dbReference type="PANTHER" id="PTHR13989">
    <property type="entry name" value="REPLICATION PROTEIN A-RELATED"/>
    <property type="match status" value="1"/>
</dbReference>
<dbReference type="InterPro" id="IPR014892">
    <property type="entry name" value="RPA_C"/>
</dbReference>
<dbReference type="AlphaFoldDB" id="A0A9W6ZWP9"/>
<dbReference type="EMBL" id="BRXY01000058">
    <property type="protein sequence ID" value="GMH59381.1"/>
    <property type="molecule type" value="Genomic_DNA"/>
</dbReference>
<dbReference type="GO" id="GO:0003697">
    <property type="term" value="F:single-stranded DNA binding"/>
    <property type="evidence" value="ECO:0007669"/>
    <property type="project" value="TreeGrafter"/>
</dbReference>
<evidence type="ECO:0000256" key="6">
    <source>
        <dbReference type="SAM" id="MobiDB-lite"/>
    </source>
</evidence>
<dbReference type="GO" id="GO:0006289">
    <property type="term" value="P:nucleotide-excision repair"/>
    <property type="evidence" value="ECO:0007669"/>
    <property type="project" value="TreeGrafter"/>
</dbReference>
<dbReference type="PIRSF" id="PIRSF036949">
    <property type="entry name" value="RPA32"/>
    <property type="match status" value="1"/>
</dbReference>
<dbReference type="SUPFAM" id="SSF46785">
    <property type="entry name" value="Winged helix' DNA-binding domain"/>
    <property type="match status" value="1"/>
</dbReference>
<name>A0A9W6ZWP9_9STRA</name>
<protein>
    <recommendedName>
        <fullName evidence="7">Replication protein A C-terminal domain-containing protein</fullName>
    </recommendedName>
</protein>
<evidence type="ECO:0000256" key="5">
    <source>
        <dbReference type="ARBA" id="ARBA00023242"/>
    </source>
</evidence>
<dbReference type="InterPro" id="IPR036390">
    <property type="entry name" value="WH_DNA-bd_sf"/>
</dbReference>
<dbReference type="InterPro" id="IPR012340">
    <property type="entry name" value="NA-bd_OB-fold"/>
</dbReference>
<dbReference type="InterPro" id="IPR036388">
    <property type="entry name" value="WH-like_DNA-bd_sf"/>
</dbReference>
<dbReference type="Pfam" id="PF08784">
    <property type="entry name" value="RPA_C"/>
    <property type="match status" value="1"/>
</dbReference>
<evidence type="ECO:0000256" key="2">
    <source>
        <dbReference type="ARBA" id="ARBA00007815"/>
    </source>
</evidence>
<feature type="compositionally biased region" description="Polar residues" evidence="6">
    <location>
        <begin position="10"/>
        <end position="30"/>
    </location>
</feature>
<reference evidence="9" key="1">
    <citation type="journal article" date="2023" name="Commun. Biol.">
        <title>Genome analysis of Parmales, the sister group of diatoms, reveals the evolutionary specialization of diatoms from phago-mixotrophs to photoautotrophs.</title>
        <authorList>
            <person name="Ban H."/>
            <person name="Sato S."/>
            <person name="Yoshikawa S."/>
            <person name="Yamada K."/>
            <person name="Nakamura Y."/>
            <person name="Ichinomiya M."/>
            <person name="Sato N."/>
            <person name="Blanc-Mathieu R."/>
            <person name="Endo H."/>
            <person name="Kuwata A."/>
            <person name="Ogata H."/>
        </authorList>
    </citation>
    <scope>NUCLEOTIDE SEQUENCE [LARGE SCALE GENOMIC DNA]</scope>
    <source>
        <strain evidence="9">NIES 3701</strain>
    </source>
</reference>
<proteinExistence type="inferred from homology"/>
<dbReference type="InterPro" id="IPR014646">
    <property type="entry name" value="Rfa2/RPA32"/>
</dbReference>
<dbReference type="GO" id="GO:0006260">
    <property type="term" value="P:DNA replication"/>
    <property type="evidence" value="ECO:0007669"/>
    <property type="project" value="UniProtKB-KW"/>
</dbReference>
<dbReference type="GO" id="GO:0005662">
    <property type="term" value="C:DNA replication factor A complex"/>
    <property type="evidence" value="ECO:0007669"/>
    <property type="project" value="TreeGrafter"/>
</dbReference>
<dbReference type="SUPFAM" id="SSF50249">
    <property type="entry name" value="Nucleic acid-binding proteins"/>
    <property type="match status" value="1"/>
</dbReference>
<dbReference type="Gene3D" id="2.40.50.140">
    <property type="entry name" value="Nucleic acid-binding proteins"/>
    <property type="match status" value="1"/>
</dbReference>
<evidence type="ECO:0000259" key="7">
    <source>
        <dbReference type="Pfam" id="PF08784"/>
    </source>
</evidence>
<evidence type="ECO:0000256" key="1">
    <source>
        <dbReference type="ARBA" id="ARBA00004123"/>
    </source>
</evidence>
<feature type="domain" description="Replication protein A C-terminal" evidence="7">
    <location>
        <begin position="204"/>
        <end position="268"/>
    </location>
</feature>
<dbReference type="Proteomes" id="UP001165085">
    <property type="component" value="Unassembled WGS sequence"/>
</dbReference>
<keyword evidence="3" id="KW-0235">DNA replication</keyword>
<accession>A0A9W6ZWP9</accession>